<keyword evidence="3" id="KW-0812">Transmembrane</keyword>
<protein>
    <recommendedName>
        <fullName evidence="13">Oxidase ustYa</fullName>
    </recommendedName>
</protein>
<evidence type="ECO:0000256" key="8">
    <source>
        <dbReference type="ARBA" id="ARBA00023180"/>
    </source>
</evidence>
<comment type="pathway">
    <text evidence="2">Mycotoxin biosynthesis.</text>
</comment>
<evidence type="ECO:0000256" key="9">
    <source>
        <dbReference type="ARBA" id="ARBA00035112"/>
    </source>
</evidence>
<dbReference type="AlphaFoldDB" id="A0A507AVQ3"/>
<gene>
    <name evidence="11" type="ORF">E0L32_007768</name>
</gene>
<dbReference type="RefSeq" id="XP_030993268.1">
    <property type="nucleotide sequence ID" value="XM_031142548.1"/>
</dbReference>
<evidence type="ECO:0008006" key="13">
    <source>
        <dbReference type="Google" id="ProtNLM"/>
    </source>
</evidence>
<organism evidence="11 12">
    <name type="scientific">Thyridium curvatum</name>
    <dbReference type="NCBI Taxonomy" id="1093900"/>
    <lineage>
        <taxon>Eukaryota</taxon>
        <taxon>Fungi</taxon>
        <taxon>Dikarya</taxon>
        <taxon>Ascomycota</taxon>
        <taxon>Pezizomycotina</taxon>
        <taxon>Sordariomycetes</taxon>
        <taxon>Sordariomycetidae</taxon>
        <taxon>Thyridiales</taxon>
        <taxon>Thyridiaceae</taxon>
        <taxon>Thyridium</taxon>
    </lineage>
</organism>
<keyword evidence="5" id="KW-0560">Oxidoreductase</keyword>
<evidence type="ECO:0000256" key="2">
    <source>
        <dbReference type="ARBA" id="ARBA00004685"/>
    </source>
</evidence>
<name>A0A507AVQ3_9PEZI</name>
<comment type="similarity">
    <text evidence="9">Belongs to the ustYa family.</text>
</comment>
<evidence type="ECO:0000313" key="11">
    <source>
        <dbReference type="EMBL" id="TPX11557.1"/>
    </source>
</evidence>
<dbReference type="STRING" id="1093900.A0A507AVQ3"/>
<evidence type="ECO:0000256" key="5">
    <source>
        <dbReference type="ARBA" id="ARBA00023002"/>
    </source>
</evidence>
<dbReference type="GeneID" id="41975215"/>
<keyword evidence="4" id="KW-1133">Transmembrane helix</keyword>
<keyword evidence="8" id="KW-0325">Glycoprotein</keyword>
<keyword evidence="7" id="KW-0472">Membrane</keyword>
<dbReference type="GO" id="GO:0043386">
    <property type="term" value="P:mycotoxin biosynthetic process"/>
    <property type="evidence" value="ECO:0007669"/>
    <property type="project" value="InterPro"/>
</dbReference>
<evidence type="ECO:0000256" key="1">
    <source>
        <dbReference type="ARBA" id="ARBA00004167"/>
    </source>
</evidence>
<keyword evidence="12" id="KW-1185">Reference proteome</keyword>
<dbReference type="InParanoid" id="A0A507AVQ3"/>
<feature type="region of interest" description="Disordered" evidence="10">
    <location>
        <begin position="1"/>
        <end position="49"/>
    </location>
</feature>
<feature type="compositionally biased region" description="Basic and acidic residues" evidence="10">
    <location>
        <begin position="29"/>
        <end position="40"/>
    </location>
</feature>
<evidence type="ECO:0000313" key="12">
    <source>
        <dbReference type="Proteomes" id="UP000319257"/>
    </source>
</evidence>
<dbReference type="PANTHER" id="PTHR33365">
    <property type="entry name" value="YALI0B05434P"/>
    <property type="match status" value="1"/>
</dbReference>
<evidence type="ECO:0000256" key="3">
    <source>
        <dbReference type="ARBA" id="ARBA00022692"/>
    </source>
</evidence>
<proteinExistence type="inferred from homology"/>
<sequence length="266" mass="30557">MDSQRKYENVSLEDHHSDSSTEVAESLLGDEKNWDAEDQQRPMPRSRTSKFMSRLKSSRWMVDTALLLVILGLLVRQQFGSNSKGSANEWDFGGDFTGVGPRFSQQIVKFNPDPSYAPNNTKEFFTDEILQKWNKLMPKGMGFVAVDQPEKYHDLPTPIEWPDKTVFTTSMTHQLHCLYAIVQTYSGMSSNTPIPDDHHWHMIHCFDYLRQSIMCCSDMALEGHATTFPVDNSGSDGWDSKHVCKDPNQVREYLESVRAYDDQLIY</sequence>
<evidence type="ECO:0000256" key="7">
    <source>
        <dbReference type="ARBA" id="ARBA00023136"/>
    </source>
</evidence>
<evidence type="ECO:0000256" key="10">
    <source>
        <dbReference type="SAM" id="MobiDB-lite"/>
    </source>
</evidence>
<evidence type="ECO:0000256" key="4">
    <source>
        <dbReference type="ARBA" id="ARBA00022989"/>
    </source>
</evidence>
<evidence type="ECO:0000256" key="6">
    <source>
        <dbReference type="ARBA" id="ARBA00023026"/>
    </source>
</evidence>
<comment type="caution">
    <text evidence="11">The sequence shown here is derived from an EMBL/GenBank/DDBJ whole genome shotgun (WGS) entry which is preliminary data.</text>
</comment>
<dbReference type="OrthoDB" id="3687641at2759"/>
<dbReference type="EMBL" id="SKBQ01000048">
    <property type="protein sequence ID" value="TPX11557.1"/>
    <property type="molecule type" value="Genomic_DNA"/>
</dbReference>
<comment type="subcellular location">
    <subcellularLocation>
        <location evidence="1">Membrane</location>
        <topology evidence="1">Single-pass membrane protein</topology>
    </subcellularLocation>
</comment>
<dbReference type="Pfam" id="PF11807">
    <property type="entry name" value="UstYa"/>
    <property type="match status" value="1"/>
</dbReference>
<feature type="compositionally biased region" description="Basic and acidic residues" evidence="10">
    <location>
        <begin position="1"/>
        <end position="19"/>
    </location>
</feature>
<dbReference type="Proteomes" id="UP000319257">
    <property type="component" value="Unassembled WGS sequence"/>
</dbReference>
<keyword evidence="6" id="KW-0843">Virulence</keyword>
<accession>A0A507AVQ3</accession>
<dbReference type="GO" id="GO:0016491">
    <property type="term" value="F:oxidoreductase activity"/>
    <property type="evidence" value="ECO:0007669"/>
    <property type="project" value="UniProtKB-KW"/>
</dbReference>
<dbReference type="PANTHER" id="PTHR33365:SF11">
    <property type="entry name" value="TAT PATHWAY SIGNAL SEQUENCE"/>
    <property type="match status" value="1"/>
</dbReference>
<dbReference type="InterPro" id="IPR021765">
    <property type="entry name" value="UstYa-like"/>
</dbReference>
<reference evidence="11 12" key="1">
    <citation type="submission" date="2019-06" db="EMBL/GenBank/DDBJ databases">
        <title>Draft genome sequence of the filamentous fungus Phialemoniopsis curvata isolated from diesel fuel.</title>
        <authorList>
            <person name="Varaljay V.A."/>
            <person name="Lyon W.J."/>
            <person name="Crouch A.L."/>
            <person name="Drake C.E."/>
            <person name="Hollomon J.M."/>
            <person name="Nadeau L.J."/>
            <person name="Nunn H.S."/>
            <person name="Stevenson B.S."/>
            <person name="Bojanowski C.L."/>
            <person name="Crookes-Goodson W.J."/>
        </authorList>
    </citation>
    <scope>NUCLEOTIDE SEQUENCE [LARGE SCALE GENOMIC DNA]</scope>
    <source>
        <strain evidence="11 12">D216</strain>
    </source>
</reference>
<dbReference type="GO" id="GO:0016020">
    <property type="term" value="C:membrane"/>
    <property type="evidence" value="ECO:0007669"/>
    <property type="project" value="UniProtKB-SubCell"/>
</dbReference>